<dbReference type="PANTHER" id="PTHR23301:SF106">
    <property type="entry name" value="CHITIN-BINDING TYPE-2 DOMAIN-CONTAINING PROTEIN-RELATED"/>
    <property type="match status" value="1"/>
</dbReference>
<dbReference type="GO" id="GO:0008061">
    <property type="term" value="F:chitin binding"/>
    <property type="evidence" value="ECO:0007669"/>
    <property type="project" value="UniProtKB-KW"/>
</dbReference>
<reference evidence="8 9" key="1">
    <citation type="submission" date="2024-06" db="EMBL/GenBank/DDBJ databases">
        <title>A chromosome-level genome assembly of beet webworm, Loxostege sticticalis.</title>
        <authorList>
            <person name="Zhang Y."/>
        </authorList>
    </citation>
    <scope>NUCLEOTIDE SEQUENCE [LARGE SCALE GENOMIC DNA]</scope>
    <source>
        <strain evidence="8">AQ028</strain>
        <tissue evidence="8">Male pupae</tissue>
    </source>
</reference>
<keyword evidence="5" id="KW-0325">Glycoprotein</keyword>
<evidence type="ECO:0000256" key="3">
    <source>
        <dbReference type="ARBA" id="ARBA00022737"/>
    </source>
</evidence>
<keyword evidence="3" id="KW-0677">Repeat</keyword>
<evidence type="ECO:0000256" key="2">
    <source>
        <dbReference type="ARBA" id="ARBA00022729"/>
    </source>
</evidence>
<name>A0ABD0S986_LOXSC</name>
<keyword evidence="1" id="KW-0147">Chitin-binding</keyword>
<evidence type="ECO:0000313" key="8">
    <source>
        <dbReference type="EMBL" id="KAL0809819.1"/>
    </source>
</evidence>
<protein>
    <recommendedName>
        <fullName evidence="7">Chitin-binding type-2 domain-containing protein</fullName>
    </recommendedName>
</protein>
<evidence type="ECO:0000256" key="5">
    <source>
        <dbReference type="ARBA" id="ARBA00023180"/>
    </source>
</evidence>
<dbReference type="InterPro" id="IPR002557">
    <property type="entry name" value="Chitin-bd_dom"/>
</dbReference>
<dbReference type="Gene3D" id="2.170.140.10">
    <property type="entry name" value="Chitin binding domain"/>
    <property type="match status" value="2"/>
</dbReference>
<dbReference type="PROSITE" id="PS50940">
    <property type="entry name" value="CHIT_BIND_II"/>
    <property type="match status" value="2"/>
</dbReference>
<dbReference type="EMBL" id="JBEDNZ010000028">
    <property type="protein sequence ID" value="KAL0809819.1"/>
    <property type="molecule type" value="Genomic_DNA"/>
</dbReference>
<organism evidence="8 9">
    <name type="scientific">Loxostege sticticalis</name>
    <name type="common">Beet webworm moth</name>
    <dbReference type="NCBI Taxonomy" id="481309"/>
    <lineage>
        <taxon>Eukaryota</taxon>
        <taxon>Metazoa</taxon>
        <taxon>Ecdysozoa</taxon>
        <taxon>Arthropoda</taxon>
        <taxon>Hexapoda</taxon>
        <taxon>Insecta</taxon>
        <taxon>Pterygota</taxon>
        <taxon>Neoptera</taxon>
        <taxon>Endopterygota</taxon>
        <taxon>Lepidoptera</taxon>
        <taxon>Glossata</taxon>
        <taxon>Ditrysia</taxon>
        <taxon>Pyraloidea</taxon>
        <taxon>Crambidae</taxon>
        <taxon>Pyraustinae</taxon>
        <taxon>Loxostege</taxon>
    </lineage>
</organism>
<keyword evidence="2 6" id="KW-0732">Signal</keyword>
<dbReference type="AlphaFoldDB" id="A0ABD0S986"/>
<evidence type="ECO:0000256" key="6">
    <source>
        <dbReference type="SAM" id="SignalP"/>
    </source>
</evidence>
<dbReference type="SMART" id="SM00494">
    <property type="entry name" value="ChtBD2"/>
    <property type="match status" value="2"/>
</dbReference>
<evidence type="ECO:0000256" key="1">
    <source>
        <dbReference type="ARBA" id="ARBA00022669"/>
    </source>
</evidence>
<evidence type="ECO:0000256" key="4">
    <source>
        <dbReference type="ARBA" id="ARBA00023157"/>
    </source>
</evidence>
<evidence type="ECO:0000259" key="7">
    <source>
        <dbReference type="PROSITE" id="PS50940"/>
    </source>
</evidence>
<dbReference type="SUPFAM" id="SSF57625">
    <property type="entry name" value="Invertebrate chitin-binding proteins"/>
    <property type="match status" value="2"/>
</dbReference>
<keyword evidence="4" id="KW-1015">Disulfide bond</keyword>
<accession>A0ABD0S986</accession>
<dbReference type="InterPro" id="IPR036508">
    <property type="entry name" value="Chitin-bd_dom_sf"/>
</dbReference>
<comment type="caution">
    <text evidence="8">The sequence shown here is derived from an EMBL/GenBank/DDBJ whole genome shotgun (WGS) entry which is preliminary data.</text>
</comment>
<dbReference type="InterPro" id="IPR051940">
    <property type="entry name" value="Chitin_bind-dev_reg"/>
</dbReference>
<sequence length="181" mass="20321">MFSKSLCVLLAVGVVAAHPFLGADPNTLQCDPRGQVFLLLPHYTDCSKYFVCDHGREVEMPCPATTIFDFALQTCNHEWATTCQLRDRGDEIEGSGDDTEVQKAMTVNLLDCDRSESASRQLPYRGDCQRYWRCSGRTLEAVYCSDGLFFNPESRQCDFEANVKCDAVMADELAGEFIVYK</sequence>
<dbReference type="Pfam" id="PF01607">
    <property type="entry name" value="CBM_14"/>
    <property type="match status" value="2"/>
</dbReference>
<gene>
    <name evidence="8" type="ORF">ABMA28_011311</name>
</gene>
<feature type="chain" id="PRO_5044772538" description="Chitin-binding type-2 domain-containing protein" evidence="6">
    <location>
        <begin position="18"/>
        <end position="181"/>
    </location>
</feature>
<dbReference type="Proteomes" id="UP001549921">
    <property type="component" value="Unassembled WGS sequence"/>
</dbReference>
<feature type="domain" description="Chitin-binding type-2" evidence="7">
    <location>
        <begin position="27"/>
        <end position="85"/>
    </location>
</feature>
<feature type="signal peptide" evidence="6">
    <location>
        <begin position="1"/>
        <end position="17"/>
    </location>
</feature>
<proteinExistence type="predicted"/>
<feature type="domain" description="Chitin-binding type-2" evidence="7">
    <location>
        <begin position="109"/>
        <end position="167"/>
    </location>
</feature>
<evidence type="ECO:0000313" key="9">
    <source>
        <dbReference type="Proteomes" id="UP001549921"/>
    </source>
</evidence>
<dbReference type="PANTHER" id="PTHR23301">
    <property type="entry name" value="CHITIN BINDING PERITROPHIN-A"/>
    <property type="match status" value="1"/>
</dbReference>